<accession>A0AAN9YQW0</accession>
<dbReference type="InterPro" id="IPR013087">
    <property type="entry name" value="Znf_C2H2_type"/>
</dbReference>
<dbReference type="GO" id="GO:0005634">
    <property type="term" value="C:nucleus"/>
    <property type="evidence" value="ECO:0007669"/>
    <property type="project" value="UniProtKB-SubCell"/>
</dbReference>
<comment type="caution">
    <text evidence="6">The sequence shown here is derived from an EMBL/GenBank/DDBJ whole genome shotgun (WGS) entry which is preliminary data.</text>
</comment>
<organism evidence="6 7">
    <name type="scientific">Diatrype stigma</name>
    <dbReference type="NCBI Taxonomy" id="117547"/>
    <lineage>
        <taxon>Eukaryota</taxon>
        <taxon>Fungi</taxon>
        <taxon>Dikarya</taxon>
        <taxon>Ascomycota</taxon>
        <taxon>Pezizomycotina</taxon>
        <taxon>Sordariomycetes</taxon>
        <taxon>Xylariomycetidae</taxon>
        <taxon>Xylariales</taxon>
        <taxon>Diatrypaceae</taxon>
        <taxon>Diatrype</taxon>
    </lineage>
</organism>
<name>A0AAN9YQW0_9PEZI</name>
<evidence type="ECO:0000256" key="2">
    <source>
        <dbReference type="ARBA" id="ARBA00023242"/>
    </source>
</evidence>
<protein>
    <recommendedName>
        <fullName evidence="5">C2H2-type domain-containing protein</fullName>
    </recommendedName>
</protein>
<dbReference type="PROSITE" id="PS50157">
    <property type="entry name" value="ZINC_FINGER_C2H2_2"/>
    <property type="match status" value="1"/>
</dbReference>
<reference evidence="6 7" key="1">
    <citation type="submission" date="2024-02" db="EMBL/GenBank/DDBJ databases">
        <title>De novo assembly and annotation of 12 fungi associated with fruit tree decline syndrome in Ontario, Canada.</title>
        <authorList>
            <person name="Sulman M."/>
            <person name="Ellouze W."/>
            <person name="Ilyukhin E."/>
        </authorList>
    </citation>
    <scope>NUCLEOTIDE SEQUENCE [LARGE SCALE GENOMIC DNA]</scope>
    <source>
        <strain evidence="6 7">M11/M66-122</strain>
    </source>
</reference>
<dbReference type="SUPFAM" id="SSF57667">
    <property type="entry name" value="beta-beta-alpha zinc fingers"/>
    <property type="match status" value="1"/>
</dbReference>
<dbReference type="AlphaFoldDB" id="A0AAN9YQW0"/>
<dbReference type="EMBL" id="JAKJXP020000059">
    <property type="protein sequence ID" value="KAK7750785.1"/>
    <property type="molecule type" value="Genomic_DNA"/>
</dbReference>
<keyword evidence="7" id="KW-1185">Reference proteome</keyword>
<dbReference type="InterPro" id="IPR052127">
    <property type="entry name" value="STE12_transcription_factor"/>
</dbReference>
<evidence type="ECO:0000256" key="3">
    <source>
        <dbReference type="PROSITE-ProRule" id="PRU00042"/>
    </source>
</evidence>
<gene>
    <name evidence="6" type="ORF">SLS62_007337</name>
</gene>
<dbReference type="InterPro" id="IPR036236">
    <property type="entry name" value="Znf_C2H2_sf"/>
</dbReference>
<feature type="region of interest" description="Disordered" evidence="4">
    <location>
        <begin position="1"/>
        <end position="20"/>
    </location>
</feature>
<keyword evidence="3" id="KW-0479">Metal-binding</keyword>
<keyword evidence="3" id="KW-0863">Zinc-finger</keyword>
<proteinExistence type="predicted"/>
<dbReference type="PANTHER" id="PTHR47427:SF2">
    <property type="entry name" value="C2H2-TYPE DOMAIN-CONTAINING PROTEIN"/>
    <property type="match status" value="1"/>
</dbReference>
<dbReference type="Pfam" id="PF00096">
    <property type="entry name" value="zf-C2H2"/>
    <property type="match status" value="1"/>
</dbReference>
<feature type="compositionally biased region" description="Polar residues" evidence="4">
    <location>
        <begin position="1"/>
        <end position="11"/>
    </location>
</feature>
<dbReference type="GO" id="GO:1990527">
    <property type="term" value="C:Tec1p-Ste12p-Dig1p complex"/>
    <property type="evidence" value="ECO:0007669"/>
    <property type="project" value="TreeGrafter"/>
</dbReference>
<feature type="domain" description="C2H2-type" evidence="5">
    <location>
        <begin position="229"/>
        <end position="256"/>
    </location>
</feature>
<comment type="subcellular location">
    <subcellularLocation>
        <location evidence="1">Nucleus</location>
    </subcellularLocation>
</comment>
<keyword evidence="2" id="KW-0539">Nucleus</keyword>
<dbReference type="Gene3D" id="3.30.160.60">
    <property type="entry name" value="Classic Zinc Finger"/>
    <property type="match status" value="2"/>
</dbReference>
<dbReference type="GO" id="GO:0003700">
    <property type="term" value="F:DNA-binding transcription factor activity"/>
    <property type="evidence" value="ECO:0007669"/>
    <property type="project" value="TreeGrafter"/>
</dbReference>
<evidence type="ECO:0000256" key="1">
    <source>
        <dbReference type="ARBA" id="ARBA00004123"/>
    </source>
</evidence>
<dbReference type="GO" id="GO:1990526">
    <property type="term" value="C:Ste12p-Dig1p-Dig2p complex"/>
    <property type="evidence" value="ECO:0007669"/>
    <property type="project" value="TreeGrafter"/>
</dbReference>
<feature type="compositionally biased region" description="Basic residues" evidence="4">
    <location>
        <begin position="277"/>
        <end position="289"/>
    </location>
</feature>
<dbReference type="PANTHER" id="PTHR47427">
    <property type="entry name" value="PROTEIN STE12"/>
    <property type="match status" value="1"/>
</dbReference>
<evidence type="ECO:0000259" key="5">
    <source>
        <dbReference type="PROSITE" id="PS50157"/>
    </source>
</evidence>
<keyword evidence="3" id="KW-0862">Zinc</keyword>
<sequence>MLSMTHESLTSPPRLGYDMTTPNSTLTGYYPSDMKNDFHPLVDYDFSATPCRKGSIPAQATEFDYAQMFNSLPPHNQTMEPSNPEVLGNLQYTHHILASPFAPANMCSDAPECDASSVWCAPEDPMGYFTGLDKHEPTSLLSTRSMDVNDKRRVYVDGSQHKSAALHRAQRLQRVKLRRVKREDHQLYPRVIKSGTHKCPYPQCETRNAFKRSEHLKRHVDTHHNPSFIQCPFCDKRFNRKDNWVQHIILHSQGDRASKRTRYHSDAQALVDEEKRKNKSRSQTKRKKLLKNEEDD</sequence>
<dbReference type="PROSITE" id="PS00028">
    <property type="entry name" value="ZINC_FINGER_C2H2_1"/>
    <property type="match status" value="1"/>
</dbReference>
<evidence type="ECO:0000256" key="4">
    <source>
        <dbReference type="SAM" id="MobiDB-lite"/>
    </source>
</evidence>
<dbReference type="SMART" id="SM00355">
    <property type="entry name" value="ZnF_C2H2"/>
    <property type="match status" value="2"/>
</dbReference>
<evidence type="ECO:0000313" key="6">
    <source>
        <dbReference type="EMBL" id="KAK7750785.1"/>
    </source>
</evidence>
<evidence type="ECO:0000313" key="7">
    <source>
        <dbReference type="Proteomes" id="UP001320420"/>
    </source>
</evidence>
<dbReference type="GO" id="GO:0008270">
    <property type="term" value="F:zinc ion binding"/>
    <property type="evidence" value="ECO:0007669"/>
    <property type="project" value="UniProtKB-KW"/>
</dbReference>
<feature type="region of interest" description="Disordered" evidence="4">
    <location>
        <begin position="253"/>
        <end position="296"/>
    </location>
</feature>
<dbReference type="Proteomes" id="UP001320420">
    <property type="component" value="Unassembled WGS sequence"/>
</dbReference>